<feature type="chain" id="PRO_5038470452" evidence="2">
    <location>
        <begin position="26"/>
        <end position="290"/>
    </location>
</feature>
<feature type="compositionally biased region" description="Low complexity" evidence="1">
    <location>
        <begin position="206"/>
        <end position="218"/>
    </location>
</feature>
<evidence type="ECO:0000259" key="3">
    <source>
        <dbReference type="Pfam" id="PF01471"/>
    </source>
</evidence>
<name>A0A9D2QLG8_9FIRM</name>
<proteinExistence type="predicted"/>
<dbReference type="Proteomes" id="UP000823922">
    <property type="component" value="Unassembled WGS sequence"/>
</dbReference>
<dbReference type="InterPro" id="IPR036365">
    <property type="entry name" value="PGBD-like_sf"/>
</dbReference>
<evidence type="ECO:0000313" key="5">
    <source>
        <dbReference type="Proteomes" id="UP000823922"/>
    </source>
</evidence>
<protein>
    <submittedName>
        <fullName evidence="4">Peptidoglycan-binding protein</fullName>
    </submittedName>
</protein>
<dbReference type="Gene3D" id="1.10.101.10">
    <property type="entry name" value="PGBD-like superfamily/PGBD"/>
    <property type="match status" value="1"/>
</dbReference>
<evidence type="ECO:0000313" key="4">
    <source>
        <dbReference type="EMBL" id="HJC88309.1"/>
    </source>
</evidence>
<dbReference type="AlphaFoldDB" id="A0A9D2QLG8"/>
<evidence type="ECO:0000256" key="1">
    <source>
        <dbReference type="SAM" id="MobiDB-lite"/>
    </source>
</evidence>
<comment type="caution">
    <text evidence="4">The sequence shown here is derived from an EMBL/GenBank/DDBJ whole genome shotgun (WGS) entry which is preliminary data.</text>
</comment>
<feature type="domain" description="Peptidoglycan binding-like" evidence="3">
    <location>
        <begin position="235"/>
        <end position="286"/>
    </location>
</feature>
<dbReference type="NCBIfam" id="NF033223">
    <property type="entry name" value="YHYH_alt"/>
    <property type="match status" value="1"/>
</dbReference>
<feature type="region of interest" description="Disordered" evidence="1">
    <location>
        <begin position="203"/>
        <end position="223"/>
    </location>
</feature>
<dbReference type="SUPFAM" id="SSF47090">
    <property type="entry name" value="PGBD-like"/>
    <property type="match status" value="1"/>
</dbReference>
<organism evidence="4 5">
    <name type="scientific">Candidatus Eisenbergiella intestinigallinarum</name>
    <dbReference type="NCBI Taxonomy" id="2838549"/>
    <lineage>
        <taxon>Bacteria</taxon>
        <taxon>Bacillati</taxon>
        <taxon>Bacillota</taxon>
        <taxon>Clostridia</taxon>
        <taxon>Lachnospirales</taxon>
        <taxon>Lachnospiraceae</taxon>
        <taxon>Eisenbergiella</taxon>
    </lineage>
</organism>
<sequence>MRKIKKGFLALLASIVLLSSLPASSLPYSAAITAEAHSGRTDARGGHRDNKNKSGLGSYHYHCGGHPAHLHPNGVCPYSGQTTSSGSTSAAQLPQQNQTAANTDQALLDKYQSVLADFDTKQNGYFTLEINQLIYNFIAAGGVSDAFLAGFLTPEEAADLYPSVTAAQSEIASKIIYMRLYETFAAQVQAQAAQSASQQTVPSVPAASANGTSAGSSADTQTGSGQDDLLYRLVFQTQTRLTELGFYTGEIDGVFDAETQQALIQFQTACGLTPDGVINQQVITVLGITV</sequence>
<accession>A0A9D2QLG8</accession>
<dbReference type="Pfam" id="PF01471">
    <property type="entry name" value="PG_binding_1"/>
    <property type="match status" value="1"/>
</dbReference>
<dbReference type="InterPro" id="IPR047773">
    <property type="entry name" value="YHYH_dom_bact"/>
</dbReference>
<dbReference type="InterPro" id="IPR036366">
    <property type="entry name" value="PGBDSf"/>
</dbReference>
<feature type="signal peptide" evidence="2">
    <location>
        <begin position="1"/>
        <end position="25"/>
    </location>
</feature>
<evidence type="ECO:0000256" key="2">
    <source>
        <dbReference type="SAM" id="SignalP"/>
    </source>
</evidence>
<dbReference type="InterPro" id="IPR002477">
    <property type="entry name" value="Peptidoglycan-bd-like"/>
</dbReference>
<dbReference type="EMBL" id="DWVS01000249">
    <property type="protein sequence ID" value="HJC88309.1"/>
    <property type="molecule type" value="Genomic_DNA"/>
</dbReference>
<reference evidence="4" key="2">
    <citation type="submission" date="2021-04" db="EMBL/GenBank/DDBJ databases">
        <authorList>
            <person name="Gilroy R."/>
        </authorList>
    </citation>
    <scope>NUCLEOTIDE SEQUENCE</scope>
    <source>
        <strain evidence="4">ChiBcec1-1630</strain>
    </source>
</reference>
<gene>
    <name evidence="4" type="ORF">H9926_09870</name>
</gene>
<reference evidence="4" key="1">
    <citation type="journal article" date="2021" name="PeerJ">
        <title>Extensive microbial diversity within the chicken gut microbiome revealed by metagenomics and culture.</title>
        <authorList>
            <person name="Gilroy R."/>
            <person name="Ravi A."/>
            <person name="Getino M."/>
            <person name="Pursley I."/>
            <person name="Horton D.L."/>
            <person name="Alikhan N.F."/>
            <person name="Baker D."/>
            <person name="Gharbi K."/>
            <person name="Hall N."/>
            <person name="Watson M."/>
            <person name="Adriaenssens E.M."/>
            <person name="Foster-Nyarko E."/>
            <person name="Jarju S."/>
            <person name="Secka A."/>
            <person name="Antonio M."/>
            <person name="Oren A."/>
            <person name="Chaudhuri R.R."/>
            <person name="La Ragione R."/>
            <person name="Hildebrand F."/>
            <person name="Pallen M.J."/>
        </authorList>
    </citation>
    <scope>NUCLEOTIDE SEQUENCE</scope>
    <source>
        <strain evidence="4">ChiBcec1-1630</strain>
    </source>
</reference>
<keyword evidence="2" id="KW-0732">Signal</keyword>